<reference evidence="3" key="2">
    <citation type="submission" date="2020-09" db="EMBL/GenBank/DDBJ databases">
        <authorList>
            <person name="Sun Q."/>
            <person name="Zhou Y."/>
        </authorList>
    </citation>
    <scope>NUCLEOTIDE SEQUENCE</scope>
    <source>
        <strain evidence="3">CGMCC 1.15343</strain>
    </source>
</reference>
<proteinExistence type="predicted"/>
<dbReference type="InterPro" id="IPR053147">
    <property type="entry name" value="Hsp_HslJ-like"/>
</dbReference>
<dbReference type="PANTHER" id="PTHR35535:SF2">
    <property type="entry name" value="DUF306 DOMAIN-CONTAINING PROTEIN"/>
    <property type="match status" value="1"/>
</dbReference>
<comment type="caution">
    <text evidence="3">The sequence shown here is derived from an EMBL/GenBank/DDBJ whole genome shotgun (WGS) entry which is preliminary data.</text>
</comment>
<dbReference type="Proteomes" id="UP000651668">
    <property type="component" value="Unassembled WGS sequence"/>
</dbReference>
<sequence>MNMKHFKLLTIAVCALTLSACSIFKKSELSTAQTSVITDRKWKLVELYGKPIADQVNGKMPFLQLHTKDSRYSATGGCNGIGGNFSLEGNGRIKFSAGMSTKMACDNMEVENELTKALMTADNYSLSGEDLSLNKARMAPLARFKAVK</sequence>
<dbReference type="Pfam" id="PF03724">
    <property type="entry name" value="META"/>
    <property type="match status" value="1"/>
</dbReference>
<feature type="domain" description="DUF306" evidence="2">
    <location>
        <begin position="36"/>
        <end position="145"/>
    </location>
</feature>
<dbReference type="AlphaFoldDB" id="A0A916U5K7"/>
<gene>
    <name evidence="3" type="ORF">GCM10011387_12080</name>
</gene>
<dbReference type="EMBL" id="BMIL01000003">
    <property type="protein sequence ID" value="GGC60045.1"/>
    <property type="molecule type" value="Genomic_DNA"/>
</dbReference>
<evidence type="ECO:0000313" key="4">
    <source>
        <dbReference type="Proteomes" id="UP000651668"/>
    </source>
</evidence>
<keyword evidence="4" id="KW-1185">Reference proteome</keyword>
<accession>A0A916U5K7</accession>
<feature type="chain" id="PRO_5037656809" description="DUF306 domain-containing protein" evidence="1">
    <location>
        <begin position="21"/>
        <end position="148"/>
    </location>
</feature>
<evidence type="ECO:0000256" key="1">
    <source>
        <dbReference type="SAM" id="SignalP"/>
    </source>
</evidence>
<dbReference type="PROSITE" id="PS51257">
    <property type="entry name" value="PROKAR_LIPOPROTEIN"/>
    <property type="match status" value="1"/>
</dbReference>
<name>A0A916U5K7_9SPHI</name>
<evidence type="ECO:0000259" key="2">
    <source>
        <dbReference type="Pfam" id="PF03724"/>
    </source>
</evidence>
<dbReference type="Gene3D" id="2.40.128.270">
    <property type="match status" value="1"/>
</dbReference>
<keyword evidence="1" id="KW-0732">Signal</keyword>
<protein>
    <recommendedName>
        <fullName evidence="2">DUF306 domain-containing protein</fullName>
    </recommendedName>
</protein>
<evidence type="ECO:0000313" key="3">
    <source>
        <dbReference type="EMBL" id="GGC60045.1"/>
    </source>
</evidence>
<dbReference type="InterPro" id="IPR005184">
    <property type="entry name" value="DUF306_Meta_HslJ"/>
</dbReference>
<dbReference type="InterPro" id="IPR038670">
    <property type="entry name" value="HslJ-like_sf"/>
</dbReference>
<feature type="signal peptide" evidence="1">
    <location>
        <begin position="1"/>
        <end position="20"/>
    </location>
</feature>
<organism evidence="3 4">
    <name type="scientific">Pedobacter quisquiliarum</name>
    <dbReference type="NCBI Taxonomy" id="1834438"/>
    <lineage>
        <taxon>Bacteria</taxon>
        <taxon>Pseudomonadati</taxon>
        <taxon>Bacteroidota</taxon>
        <taxon>Sphingobacteriia</taxon>
        <taxon>Sphingobacteriales</taxon>
        <taxon>Sphingobacteriaceae</taxon>
        <taxon>Pedobacter</taxon>
    </lineage>
</organism>
<reference evidence="3" key="1">
    <citation type="journal article" date="2014" name="Int. J. Syst. Evol. Microbiol.">
        <title>Complete genome sequence of Corynebacterium casei LMG S-19264T (=DSM 44701T), isolated from a smear-ripened cheese.</title>
        <authorList>
            <consortium name="US DOE Joint Genome Institute (JGI-PGF)"/>
            <person name="Walter F."/>
            <person name="Albersmeier A."/>
            <person name="Kalinowski J."/>
            <person name="Ruckert C."/>
        </authorList>
    </citation>
    <scope>NUCLEOTIDE SEQUENCE</scope>
    <source>
        <strain evidence="3">CGMCC 1.15343</strain>
    </source>
</reference>
<dbReference type="PANTHER" id="PTHR35535">
    <property type="entry name" value="HEAT SHOCK PROTEIN HSLJ"/>
    <property type="match status" value="1"/>
</dbReference>